<feature type="compositionally biased region" description="Acidic residues" evidence="3">
    <location>
        <begin position="285"/>
        <end position="308"/>
    </location>
</feature>
<dbReference type="STRING" id="1081105.A0A167KP42"/>
<dbReference type="Pfam" id="PF00956">
    <property type="entry name" value="NAP"/>
    <property type="match status" value="1"/>
</dbReference>
<feature type="region of interest" description="Disordered" evidence="3">
    <location>
        <begin position="285"/>
        <end position="316"/>
    </location>
</feature>
<dbReference type="Gene3D" id="3.30.1120.90">
    <property type="entry name" value="Nucleosome assembly protein"/>
    <property type="match status" value="1"/>
</dbReference>
<evidence type="ECO:0000256" key="1">
    <source>
        <dbReference type="ARBA" id="ARBA00009947"/>
    </source>
</evidence>
<evidence type="ECO:0000256" key="3">
    <source>
        <dbReference type="SAM" id="MobiDB-lite"/>
    </source>
</evidence>
<dbReference type="InterPro" id="IPR002164">
    <property type="entry name" value="NAP_family"/>
</dbReference>
<evidence type="ECO:0000313" key="4">
    <source>
        <dbReference type="EMBL" id="OAA51984.1"/>
    </source>
</evidence>
<dbReference type="InterPro" id="IPR037231">
    <property type="entry name" value="NAP-like_sf"/>
</dbReference>
<dbReference type="GO" id="GO:0005634">
    <property type="term" value="C:nucleus"/>
    <property type="evidence" value="ECO:0007669"/>
    <property type="project" value="InterPro"/>
</dbReference>
<comment type="caution">
    <text evidence="4">The sequence shown here is derived from an EMBL/GenBank/DDBJ whole genome shotgun (WGS) entry which is preliminary data.</text>
</comment>
<sequence length="316" mass="36446">MSAENIDNPVRYEQLEDIQDDFEQVDLELLRVQHKLTRDIYAKREKIISQIPNFWPLVLEQAPPEISEYIPLGDGPAMSALKNITVERFELPDGEPRSFSIKFEFSDNEFFEDKVIEKRFYWRLSKDDVAGLVSEPVEIKWKPGKDLTNGLLTLAKKIHEDDKAGKTGKTENKTQLLKEKEKGDTESRSFFNFFGFRGDYVTEEESREAKKVDEEKRKARKEGKEVEVKMDEKVDDDVDVEEGSDDEYEYEYDVFPPGAEVALAIAEDLWPNAIEYFQDGEELAGCEISDLGDLESEGEQMDEDGDDEQPSKKRKA</sequence>
<dbReference type="PANTHER" id="PTHR11875">
    <property type="entry name" value="TESTIS-SPECIFIC Y-ENCODED PROTEIN"/>
    <property type="match status" value="1"/>
</dbReference>
<proteinExistence type="inferred from homology"/>
<evidence type="ECO:0000256" key="2">
    <source>
        <dbReference type="RuleBase" id="RU003876"/>
    </source>
</evidence>
<dbReference type="SUPFAM" id="SSF143113">
    <property type="entry name" value="NAP-like"/>
    <property type="match status" value="1"/>
</dbReference>
<feature type="region of interest" description="Disordered" evidence="3">
    <location>
        <begin position="205"/>
        <end position="246"/>
    </location>
</feature>
<feature type="region of interest" description="Disordered" evidence="3">
    <location>
        <begin position="162"/>
        <end position="181"/>
    </location>
</feature>
<evidence type="ECO:0000313" key="5">
    <source>
        <dbReference type="Proteomes" id="UP000243498"/>
    </source>
</evidence>
<gene>
    <name evidence="4" type="ORF">NOR_00577</name>
</gene>
<reference evidence="4 5" key="1">
    <citation type="journal article" date="2016" name="Genome Biol. Evol.">
        <title>Divergent and convergent evolution of fungal pathogenicity.</title>
        <authorList>
            <person name="Shang Y."/>
            <person name="Xiao G."/>
            <person name="Zheng P."/>
            <person name="Cen K."/>
            <person name="Zhan S."/>
            <person name="Wang C."/>
        </authorList>
    </citation>
    <scope>NUCLEOTIDE SEQUENCE [LARGE SCALE GENOMIC DNA]</scope>
    <source>
        <strain evidence="4 5">RCEF 4871</strain>
    </source>
</reference>
<feature type="compositionally biased region" description="Acidic residues" evidence="3">
    <location>
        <begin position="233"/>
        <end position="246"/>
    </location>
</feature>
<dbReference type="EMBL" id="AZHC01000001">
    <property type="protein sequence ID" value="OAA51984.1"/>
    <property type="molecule type" value="Genomic_DNA"/>
</dbReference>
<keyword evidence="5" id="KW-1185">Reference proteome</keyword>
<comment type="similarity">
    <text evidence="1 2">Belongs to the nucleosome assembly protein (NAP) family.</text>
</comment>
<dbReference type="Proteomes" id="UP000243498">
    <property type="component" value="Unassembled WGS sequence"/>
</dbReference>
<dbReference type="OrthoDB" id="19419at2759"/>
<feature type="compositionally biased region" description="Basic and acidic residues" evidence="3">
    <location>
        <begin position="207"/>
        <end position="232"/>
    </location>
</feature>
<dbReference type="AlphaFoldDB" id="A0A167KP42"/>
<protein>
    <submittedName>
        <fullName evidence="4">NAP family protein</fullName>
    </submittedName>
</protein>
<organism evidence="4 5">
    <name type="scientific">Metarhizium rileyi (strain RCEF 4871)</name>
    <name type="common">Nomuraea rileyi</name>
    <dbReference type="NCBI Taxonomy" id="1649241"/>
    <lineage>
        <taxon>Eukaryota</taxon>
        <taxon>Fungi</taxon>
        <taxon>Dikarya</taxon>
        <taxon>Ascomycota</taxon>
        <taxon>Pezizomycotina</taxon>
        <taxon>Sordariomycetes</taxon>
        <taxon>Hypocreomycetidae</taxon>
        <taxon>Hypocreales</taxon>
        <taxon>Clavicipitaceae</taxon>
        <taxon>Metarhizium</taxon>
    </lineage>
</organism>
<dbReference type="GO" id="GO:0006334">
    <property type="term" value="P:nucleosome assembly"/>
    <property type="evidence" value="ECO:0007669"/>
    <property type="project" value="InterPro"/>
</dbReference>
<dbReference type="OMA" id="RFTFEFK"/>
<name>A0A167KP42_METRR</name>
<accession>A0A167KP42</accession>